<feature type="region of interest" description="Disordered" evidence="1">
    <location>
        <begin position="1"/>
        <end position="51"/>
    </location>
</feature>
<evidence type="ECO:0000313" key="3">
    <source>
        <dbReference type="Proteomes" id="UP000789901"/>
    </source>
</evidence>
<protein>
    <submittedName>
        <fullName evidence="2">3264_t:CDS:1</fullName>
    </submittedName>
</protein>
<keyword evidence="3" id="KW-1185">Reference proteome</keyword>
<organism evidence="2 3">
    <name type="scientific">Gigaspora margarita</name>
    <dbReference type="NCBI Taxonomy" id="4874"/>
    <lineage>
        <taxon>Eukaryota</taxon>
        <taxon>Fungi</taxon>
        <taxon>Fungi incertae sedis</taxon>
        <taxon>Mucoromycota</taxon>
        <taxon>Glomeromycotina</taxon>
        <taxon>Glomeromycetes</taxon>
        <taxon>Diversisporales</taxon>
        <taxon>Gigasporaceae</taxon>
        <taxon>Gigaspora</taxon>
    </lineage>
</organism>
<comment type="caution">
    <text evidence="2">The sequence shown here is derived from an EMBL/GenBank/DDBJ whole genome shotgun (WGS) entry which is preliminary data.</text>
</comment>
<feature type="compositionally biased region" description="Basic and acidic residues" evidence="1">
    <location>
        <begin position="1"/>
        <end position="11"/>
    </location>
</feature>
<reference evidence="2 3" key="1">
    <citation type="submission" date="2021-06" db="EMBL/GenBank/DDBJ databases">
        <authorList>
            <person name="Kallberg Y."/>
            <person name="Tangrot J."/>
            <person name="Rosling A."/>
        </authorList>
    </citation>
    <scope>NUCLEOTIDE SEQUENCE [LARGE SCALE GENOMIC DNA]</scope>
    <source>
        <strain evidence="2 3">120-4 pot B 10/14</strain>
    </source>
</reference>
<evidence type="ECO:0000313" key="2">
    <source>
        <dbReference type="EMBL" id="CAG8785139.1"/>
    </source>
</evidence>
<gene>
    <name evidence="2" type="ORF">GMARGA_LOCUS20309</name>
</gene>
<proteinExistence type="predicted"/>
<dbReference type="Proteomes" id="UP000789901">
    <property type="component" value="Unassembled WGS sequence"/>
</dbReference>
<feature type="non-terminal residue" evidence="2">
    <location>
        <position position="1"/>
    </location>
</feature>
<accession>A0ABN7VLT3</accession>
<name>A0ABN7VLT3_GIGMA</name>
<sequence length="51" mass="5828">TGHGNIREGNYKKQQKQPTLYQKRSRSSTKPELMKYDLGGAYNKQGNTKTP</sequence>
<dbReference type="EMBL" id="CAJVQB010017684">
    <property type="protein sequence ID" value="CAG8785139.1"/>
    <property type="molecule type" value="Genomic_DNA"/>
</dbReference>
<evidence type="ECO:0000256" key="1">
    <source>
        <dbReference type="SAM" id="MobiDB-lite"/>
    </source>
</evidence>